<keyword evidence="2" id="KW-1185">Reference proteome</keyword>
<evidence type="ECO:0000313" key="1">
    <source>
        <dbReference type="EMBL" id="GFS96815.1"/>
    </source>
</evidence>
<evidence type="ECO:0000313" key="2">
    <source>
        <dbReference type="Proteomes" id="UP000887013"/>
    </source>
</evidence>
<dbReference type="AlphaFoldDB" id="A0A8X6N651"/>
<organism evidence="1 2">
    <name type="scientific">Nephila pilipes</name>
    <name type="common">Giant wood spider</name>
    <name type="synonym">Nephila maculata</name>
    <dbReference type="NCBI Taxonomy" id="299642"/>
    <lineage>
        <taxon>Eukaryota</taxon>
        <taxon>Metazoa</taxon>
        <taxon>Ecdysozoa</taxon>
        <taxon>Arthropoda</taxon>
        <taxon>Chelicerata</taxon>
        <taxon>Arachnida</taxon>
        <taxon>Araneae</taxon>
        <taxon>Araneomorphae</taxon>
        <taxon>Entelegynae</taxon>
        <taxon>Araneoidea</taxon>
        <taxon>Nephilidae</taxon>
        <taxon>Nephila</taxon>
    </lineage>
</organism>
<protein>
    <submittedName>
        <fullName evidence="1">DUF1758 domain-containing protein</fullName>
    </submittedName>
</protein>
<sequence length="132" mass="15479">MLKLENLRTEKIKQGLFGGLGMSENHNRFRLKLSSLNDKYNCQIEALDQMKIFSSLPMIKNNKFTKLLENKGIYISDIRQHGDRSLYEENLGEIHFLLRANTSECLFTERIEYFPRHEIAVFETKLGYTLMG</sequence>
<reference evidence="1" key="1">
    <citation type="submission" date="2020-08" db="EMBL/GenBank/DDBJ databases">
        <title>Multicomponent nature underlies the extraordinary mechanical properties of spider dragline silk.</title>
        <authorList>
            <person name="Kono N."/>
            <person name="Nakamura H."/>
            <person name="Mori M."/>
            <person name="Yoshida Y."/>
            <person name="Ohtoshi R."/>
            <person name="Malay A.D."/>
            <person name="Moran D.A.P."/>
            <person name="Tomita M."/>
            <person name="Numata K."/>
            <person name="Arakawa K."/>
        </authorList>
    </citation>
    <scope>NUCLEOTIDE SEQUENCE</scope>
</reference>
<accession>A0A8X6N651</accession>
<dbReference type="EMBL" id="BMAW01005972">
    <property type="protein sequence ID" value="GFS96815.1"/>
    <property type="molecule type" value="Genomic_DNA"/>
</dbReference>
<proteinExistence type="predicted"/>
<name>A0A8X6N651_NEPPI</name>
<dbReference type="Proteomes" id="UP000887013">
    <property type="component" value="Unassembled WGS sequence"/>
</dbReference>
<gene>
    <name evidence="1" type="primary">AVEN_44683_1</name>
    <name evidence="1" type="ORF">NPIL_444271</name>
</gene>
<comment type="caution">
    <text evidence="1">The sequence shown here is derived from an EMBL/GenBank/DDBJ whole genome shotgun (WGS) entry which is preliminary data.</text>
</comment>